<reference evidence="3 4" key="1">
    <citation type="journal article" date="2019" name="Nat. Microbiol.">
        <title>Mediterranean grassland soil C-N compound turnover is dependent on rainfall and depth, and is mediated by genomically divergent microorganisms.</title>
        <authorList>
            <person name="Diamond S."/>
            <person name="Andeer P.F."/>
            <person name="Li Z."/>
            <person name="Crits-Christoph A."/>
            <person name="Burstein D."/>
            <person name="Anantharaman K."/>
            <person name="Lane K.R."/>
            <person name="Thomas B.C."/>
            <person name="Pan C."/>
            <person name="Northen T.R."/>
            <person name="Banfield J.F."/>
        </authorList>
    </citation>
    <scope>NUCLEOTIDE SEQUENCE [LARGE SCALE GENOMIC DNA]</scope>
    <source>
        <strain evidence="3">NP_3</strain>
    </source>
</reference>
<organism evidence="3 4">
    <name type="scientific">Candidatus Segetimicrobium genomatis</name>
    <dbReference type="NCBI Taxonomy" id="2569760"/>
    <lineage>
        <taxon>Bacteria</taxon>
        <taxon>Bacillati</taxon>
        <taxon>Candidatus Sysuimicrobiota</taxon>
        <taxon>Candidatus Sysuimicrobiia</taxon>
        <taxon>Candidatus Sysuimicrobiales</taxon>
        <taxon>Candidatus Segetimicrobiaceae</taxon>
        <taxon>Candidatus Segetimicrobium</taxon>
    </lineage>
</organism>
<protein>
    <recommendedName>
        <fullName evidence="2">CT398-like coiled coil hairpin domain-containing protein</fullName>
    </recommendedName>
</protein>
<evidence type="ECO:0000313" key="3">
    <source>
        <dbReference type="EMBL" id="TMI92452.1"/>
    </source>
</evidence>
<gene>
    <name evidence="3" type="ORF">E6H00_02690</name>
</gene>
<keyword evidence="1" id="KW-0175">Coiled coil</keyword>
<dbReference type="InterPro" id="IPR052376">
    <property type="entry name" value="Oxidative_Scav/Glycosyltrans"/>
</dbReference>
<dbReference type="PANTHER" id="PTHR39082:SF1">
    <property type="entry name" value="SCAVENGER RECEPTOR CLASS A MEMBER 3"/>
    <property type="match status" value="1"/>
</dbReference>
<comment type="caution">
    <text evidence="3">The sequence shown here is derived from an EMBL/GenBank/DDBJ whole genome shotgun (WGS) entry which is preliminary data.</text>
</comment>
<dbReference type="InterPro" id="IPR056003">
    <property type="entry name" value="CT398_CC_hairpin"/>
</dbReference>
<dbReference type="Gene3D" id="1.10.287.1490">
    <property type="match status" value="1"/>
</dbReference>
<evidence type="ECO:0000259" key="2">
    <source>
        <dbReference type="Pfam" id="PF24481"/>
    </source>
</evidence>
<dbReference type="PANTHER" id="PTHR39082">
    <property type="entry name" value="PHOSPHOLIPASE C-BETA-2-RELATED"/>
    <property type="match status" value="1"/>
</dbReference>
<sequence>MTIERADHADALQALTDLWSLQQVDDRLAGARARRAALDDGSALRGEVEAAQAAAAAAASRLRECQAALRDHELRLESTEAKQKKIEGDLYGGRISNPKELASLQDDLAALARTRDQLEDRVLALLDQVEGLKEEAASADAAHQALDRRLAAHLAHYESARAGLDAEIGDLVSTRAARAAAVESRLLKRYEGIAAQEGGVGIVAIQHGRCSGCHNTVPLNFVTLAREGRVVICERCRRILYPGAA</sequence>
<dbReference type="Pfam" id="PF24481">
    <property type="entry name" value="CT398_CC"/>
    <property type="match status" value="1"/>
</dbReference>
<evidence type="ECO:0000256" key="1">
    <source>
        <dbReference type="SAM" id="Coils"/>
    </source>
</evidence>
<proteinExistence type="predicted"/>
<evidence type="ECO:0000313" key="4">
    <source>
        <dbReference type="Proteomes" id="UP000318509"/>
    </source>
</evidence>
<dbReference type="Proteomes" id="UP000318509">
    <property type="component" value="Unassembled WGS sequence"/>
</dbReference>
<feature type="coiled-coil region" evidence="1">
    <location>
        <begin position="62"/>
        <end position="149"/>
    </location>
</feature>
<dbReference type="AlphaFoldDB" id="A0A537KAA4"/>
<accession>A0A537KAA4</accession>
<dbReference type="EMBL" id="VBAK01000059">
    <property type="protein sequence ID" value="TMI92452.1"/>
    <property type="molecule type" value="Genomic_DNA"/>
</dbReference>
<feature type="domain" description="CT398-like coiled coil hairpin" evidence="2">
    <location>
        <begin position="21"/>
        <end position="198"/>
    </location>
</feature>
<name>A0A537KAA4_9BACT</name>